<name>A0A9N9EAZ8_9GLOM</name>
<keyword evidence="3" id="KW-1185">Reference proteome</keyword>
<dbReference type="Proteomes" id="UP000789342">
    <property type="component" value="Unassembled WGS sequence"/>
</dbReference>
<accession>A0A9N9EAZ8</accession>
<dbReference type="AlphaFoldDB" id="A0A9N9EAZ8"/>
<dbReference type="EMBL" id="CAJVPV010012003">
    <property type="protein sequence ID" value="CAG8666649.1"/>
    <property type="molecule type" value="Genomic_DNA"/>
</dbReference>
<proteinExistence type="predicted"/>
<feature type="transmembrane region" description="Helical" evidence="1">
    <location>
        <begin position="21"/>
        <end position="39"/>
    </location>
</feature>
<comment type="caution">
    <text evidence="2">The sequence shown here is derived from an EMBL/GenBank/DDBJ whole genome shotgun (WGS) entry which is preliminary data.</text>
</comment>
<dbReference type="OrthoDB" id="10484682at2759"/>
<gene>
    <name evidence="2" type="ORF">AMORRO_LOCUS10646</name>
</gene>
<feature type="transmembrane region" description="Helical" evidence="1">
    <location>
        <begin position="59"/>
        <end position="80"/>
    </location>
</feature>
<keyword evidence="1" id="KW-0812">Transmembrane</keyword>
<protein>
    <submittedName>
        <fullName evidence="2">3639_t:CDS:1</fullName>
    </submittedName>
</protein>
<keyword evidence="1" id="KW-1133">Transmembrane helix</keyword>
<sequence length="103" mass="11862">MNFRSLEELAIHPENQKRIRVVQLVFLLVITILALTNTIPAKCGSLIDPTDDIKSLCEAYYGSMCIGWIVFVTYIIAILLSWKIYKNRAEDEKENSGFRLIRL</sequence>
<evidence type="ECO:0000313" key="2">
    <source>
        <dbReference type="EMBL" id="CAG8666649.1"/>
    </source>
</evidence>
<organism evidence="2 3">
    <name type="scientific">Acaulospora morrowiae</name>
    <dbReference type="NCBI Taxonomy" id="94023"/>
    <lineage>
        <taxon>Eukaryota</taxon>
        <taxon>Fungi</taxon>
        <taxon>Fungi incertae sedis</taxon>
        <taxon>Mucoromycota</taxon>
        <taxon>Glomeromycotina</taxon>
        <taxon>Glomeromycetes</taxon>
        <taxon>Diversisporales</taxon>
        <taxon>Acaulosporaceae</taxon>
        <taxon>Acaulospora</taxon>
    </lineage>
</organism>
<evidence type="ECO:0000313" key="3">
    <source>
        <dbReference type="Proteomes" id="UP000789342"/>
    </source>
</evidence>
<reference evidence="2" key="1">
    <citation type="submission" date="2021-06" db="EMBL/GenBank/DDBJ databases">
        <authorList>
            <person name="Kallberg Y."/>
            <person name="Tangrot J."/>
            <person name="Rosling A."/>
        </authorList>
    </citation>
    <scope>NUCLEOTIDE SEQUENCE</scope>
    <source>
        <strain evidence="2">CL551</strain>
    </source>
</reference>
<keyword evidence="1" id="KW-0472">Membrane</keyword>
<evidence type="ECO:0000256" key="1">
    <source>
        <dbReference type="SAM" id="Phobius"/>
    </source>
</evidence>